<protein>
    <submittedName>
        <fullName evidence="2">Uncharacterized protein</fullName>
    </submittedName>
</protein>
<accession>A0ABP0ELJ7</accession>
<dbReference type="EMBL" id="OZ004259">
    <property type="protein sequence ID" value="CAK7919461.1"/>
    <property type="molecule type" value="Genomic_DNA"/>
</dbReference>
<gene>
    <name evidence="2" type="ORF">CAAN4_G18316</name>
</gene>
<evidence type="ECO:0000256" key="1">
    <source>
        <dbReference type="SAM" id="MobiDB-lite"/>
    </source>
</evidence>
<proteinExistence type="predicted"/>
<feature type="region of interest" description="Disordered" evidence="1">
    <location>
        <begin position="48"/>
        <end position="86"/>
    </location>
</feature>
<feature type="compositionally biased region" description="Low complexity" evidence="1">
    <location>
        <begin position="48"/>
        <end position="71"/>
    </location>
</feature>
<feature type="region of interest" description="Disordered" evidence="1">
    <location>
        <begin position="234"/>
        <end position="383"/>
    </location>
</feature>
<feature type="region of interest" description="Disordered" evidence="1">
    <location>
        <begin position="1"/>
        <end position="24"/>
    </location>
</feature>
<feature type="compositionally biased region" description="Polar residues" evidence="1">
    <location>
        <begin position="273"/>
        <end position="284"/>
    </location>
</feature>
<feature type="compositionally biased region" description="Low complexity" evidence="1">
    <location>
        <begin position="286"/>
        <end position="332"/>
    </location>
</feature>
<dbReference type="Proteomes" id="UP001497600">
    <property type="component" value="Chromosome G"/>
</dbReference>
<organism evidence="2 3">
    <name type="scientific">[Candida] anglica</name>
    <dbReference type="NCBI Taxonomy" id="148631"/>
    <lineage>
        <taxon>Eukaryota</taxon>
        <taxon>Fungi</taxon>
        <taxon>Dikarya</taxon>
        <taxon>Ascomycota</taxon>
        <taxon>Saccharomycotina</taxon>
        <taxon>Pichiomycetes</taxon>
        <taxon>Debaryomycetaceae</taxon>
        <taxon>Kurtzmaniella</taxon>
    </lineage>
</organism>
<evidence type="ECO:0000313" key="2">
    <source>
        <dbReference type="EMBL" id="CAK7919461.1"/>
    </source>
</evidence>
<keyword evidence="3" id="KW-1185">Reference proteome</keyword>
<feature type="compositionally biased region" description="Polar residues" evidence="1">
    <location>
        <begin position="340"/>
        <end position="383"/>
    </location>
</feature>
<feature type="compositionally biased region" description="Polar residues" evidence="1">
    <location>
        <begin position="1"/>
        <end position="15"/>
    </location>
</feature>
<evidence type="ECO:0000313" key="3">
    <source>
        <dbReference type="Proteomes" id="UP001497600"/>
    </source>
</evidence>
<reference evidence="2 3" key="1">
    <citation type="submission" date="2024-01" db="EMBL/GenBank/DDBJ databases">
        <authorList>
            <consortium name="Genoscope - CEA"/>
            <person name="William W."/>
        </authorList>
    </citation>
    <scope>NUCLEOTIDE SEQUENCE [LARGE SCALE GENOMIC DNA]</scope>
    <source>
        <strain evidence="2 3">29B2s-10</strain>
    </source>
</reference>
<sequence length="472" mass="50535">MNHQNHYNFHSSPPVGQSMDGFAGSPVVGPTSAFNVLPPDVHQIQVSRGIVQSQSVQSSPMQQMPPQHQFQAPPPQQHLQYQQSEHEQLQAFQHQLASQMKGFHLQTPTSESTAVFQGYSTPAPLAGAPVIPVSVPVPPSTVPQAMPPTPQFSSPREAIVHPQQQHQNLNSVSAPDTSYSNDILSFDCTSNDITIEDILKNDPFLDLKESTSNIEENHITNSPLEEEDGEDLFTSFIDDSSCGPGSHDSSALGLGLGISTPMIPLPPPPPIKSGSNSATTSMINHSPVSNSTSPRSSNTTTFSFVPPSTPGLSHSGSSVSKSPKRLSSSPSRALRKARSFSNGTIMSGAGPQTSTGNFTFASSEPSNGTVTAPASANPTQEPQFSLSDCSGAFALYNYSFVFEQRPPPVPGSSSKLRRKSLPKIISKSIDKPGLRKSQSTLFHREVNGQPLCNPNVMKDMNSGMVVFQLNNK</sequence>
<name>A0ABP0ELJ7_9ASCO</name>